<dbReference type="eggNOG" id="ENOG502RDU8">
    <property type="taxonomic scope" value="Eukaryota"/>
</dbReference>
<dbReference type="PANTHER" id="PTHR37273:SF1">
    <property type="entry name" value="ADL397C-AP"/>
    <property type="match status" value="1"/>
</dbReference>
<reference evidence="2 3" key="1">
    <citation type="journal article" date="2010" name="Nature">
        <title>Perigord black truffle genome uncovers evolutionary origins and mechanisms of symbiosis.</title>
        <authorList>
            <person name="Martin F."/>
            <person name="Kohler A."/>
            <person name="Murat C."/>
            <person name="Balestrini R."/>
            <person name="Coutinho P.M."/>
            <person name="Jaillon O."/>
            <person name="Montanini B."/>
            <person name="Morin E."/>
            <person name="Noel B."/>
            <person name="Percudani R."/>
            <person name="Porcel B."/>
            <person name="Rubini A."/>
            <person name="Amicucci A."/>
            <person name="Amselem J."/>
            <person name="Anthouard V."/>
            <person name="Arcioni S."/>
            <person name="Artiguenave F."/>
            <person name="Aury J.M."/>
            <person name="Ballario P."/>
            <person name="Bolchi A."/>
            <person name="Brenna A."/>
            <person name="Brun A."/>
            <person name="Buee M."/>
            <person name="Cantarel B."/>
            <person name="Chevalier G."/>
            <person name="Couloux A."/>
            <person name="Da Silva C."/>
            <person name="Denoeud F."/>
            <person name="Duplessis S."/>
            <person name="Ghignone S."/>
            <person name="Hilselberger B."/>
            <person name="Iotti M."/>
            <person name="Marcais B."/>
            <person name="Mello A."/>
            <person name="Miranda M."/>
            <person name="Pacioni G."/>
            <person name="Quesneville H."/>
            <person name="Riccioni C."/>
            <person name="Ruotolo R."/>
            <person name="Splivallo R."/>
            <person name="Stocchi V."/>
            <person name="Tisserant E."/>
            <person name="Viscomi A.R."/>
            <person name="Zambonelli A."/>
            <person name="Zampieri E."/>
            <person name="Henrissat B."/>
            <person name="Lebrun M.H."/>
            <person name="Paolocci F."/>
            <person name="Bonfante P."/>
            <person name="Ottonello S."/>
            <person name="Wincker P."/>
        </authorList>
    </citation>
    <scope>NUCLEOTIDE SEQUENCE [LARGE SCALE GENOMIC DNA]</scope>
    <source>
        <strain evidence="2 3">Mel28</strain>
    </source>
</reference>
<organism evidence="2 3">
    <name type="scientific">Tuber melanosporum (strain Mel28)</name>
    <name type="common">Perigord black truffle</name>
    <dbReference type="NCBI Taxonomy" id="656061"/>
    <lineage>
        <taxon>Eukaryota</taxon>
        <taxon>Fungi</taxon>
        <taxon>Dikarya</taxon>
        <taxon>Ascomycota</taxon>
        <taxon>Pezizomycotina</taxon>
        <taxon>Pezizomycetes</taxon>
        <taxon>Pezizales</taxon>
        <taxon>Tuberaceae</taxon>
        <taxon>Tuber</taxon>
    </lineage>
</organism>
<evidence type="ECO:0000313" key="3">
    <source>
        <dbReference type="Proteomes" id="UP000006911"/>
    </source>
</evidence>
<name>D5G512_TUBMM</name>
<dbReference type="InParanoid" id="D5G512"/>
<evidence type="ECO:0000313" key="2">
    <source>
        <dbReference type="EMBL" id="CAZ79605.1"/>
    </source>
</evidence>
<accession>D5G512</accession>
<keyword evidence="3" id="KW-1185">Reference proteome</keyword>
<dbReference type="KEGG" id="tml:GSTUM_00000318001"/>
<dbReference type="Gene3D" id="2.30.110.10">
    <property type="entry name" value="Electron Transport, Fmn-binding Protein, Chain A"/>
    <property type="match status" value="1"/>
</dbReference>
<dbReference type="InterPro" id="IPR012349">
    <property type="entry name" value="Split_barrel_FMN-bd"/>
</dbReference>
<dbReference type="InterPro" id="IPR055343">
    <property type="entry name" value="CREG_beta-barrel"/>
</dbReference>
<dbReference type="Proteomes" id="UP000006911">
    <property type="component" value="Unassembled WGS sequence"/>
</dbReference>
<gene>
    <name evidence="2" type="ORF">GSTUM_00000318001</name>
</gene>
<dbReference type="EMBL" id="FN429995">
    <property type="protein sequence ID" value="CAZ79605.1"/>
    <property type="molecule type" value="Genomic_DNA"/>
</dbReference>
<dbReference type="SUPFAM" id="SSF50475">
    <property type="entry name" value="FMN-binding split barrel"/>
    <property type="match status" value="1"/>
</dbReference>
<dbReference type="Pfam" id="PF13883">
    <property type="entry name" value="CREG_beta-barrel"/>
    <property type="match status" value="1"/>
</dbReference>
<dbReference type="STRING" id="656061.D5G512"/>
<dbReference type="RefSeq" id="XP_002835448.1">
    <property type="nucleotide sequence ID" value="XM_002835402.1"/>
</dbReference>
<dbReference type="OMA" id="NPIHESW"/>
<dbReference type="AlphaFoldDB" id="D5G512"/>
<dbReference type="HOGENOM" id="CLU_1256851_0_0_1"/>
<sequence length="220" mass="23884">MYFPFQHFLPALPLAIAHLSEDTAKVPTAQVAAVQARELPRSEKIGTLSTIFPSSDARGLGGHPIGMMDYYADRYNLGHPSLTPVPAIHRPPNTQPSSNNPTLLAIKIATSFRNSRNGAPISLTLRERSPSSEFYSPAAHHRVSLMGRLSPPIPPNSDEAGGSGACFTKVHPDAKWWAPGNPIHESWWVTFELRGSTGSADLETWSLSGTFLSNFTGMLL</sequence>
<feature type="domain" description="CREG-like beta-barrel" evidence="1">
    <location>
        <begin position="27"/>
        <end position="192"/>
    </location>
</feature>
<proteinExistence type="predicted"/>
<evidence type="ECO:0000259" key="1">
    <source>
        <dbReference type="Pfam" id="PF13883"/>
    </source>
</evidence>
<dbReference type="GeneID" id="9186303"/>
<dbReference type="PANTHER" id="PTHR37273">
    <property type="entry name" value="CHROMOSOME 8, WHOLE GENOME SHOTGUN SEQUENCE"/>
    <property type="match status" value="1"/>
</dbReference>
<protein>
    <submittedName>
        <fullName evidence="2">(Perigord truffle) hypothetical protein</fullName>
    </submittedName>
</protein>